<proteinExistence type="predicted"/>
<evidence type="ECO:0000256" key="1">
    <source>
        <dbReference type="SAM" id="Phobius"/>
    </source>
</evidence>
<dbReference type="InterPro" id="IPR039708">
    <property type="entry name" value="MT1774/Rv1733c-like"/>
</dbReference>
<keyword evidence="1" id="KW-0812">Transmembrane</keyword>
<dbReference type="PANTHER" id="PTHR42305">
    <property type="entry name" value="MEMBRANE PROTEIN RV1733C-RELATED"/>
    <property type="match status" value="1"/>
</dbReference>
<organism evidence="2">
    <name type="scientific">Kitasatospora sp. CMC57</name>
    <dbReference type="NCBI Taxonomy" id="3231513"/>
    <lineage>
        <taxon>Bacteria</taxon>
        <taxon>Bacillati</taxon>
        <taxon>Actinomycetota</taxon>
        <taxon>Actinomycetes</taxon>
        <taxon>Kitasatosporales</taxon>
        <taxon>Streptomycetaceae</taxon>
        <taxon>Kitasatospora</taxon>
    </lineage>
</organism>
<feature type="transmembrane region" description="Helical" evidence="1">
    <location>
        <begin position="44"/>
        <end position="66"/>
    </location>
</feature>
<dbReference type="PANTHER" id="PTHR42305:SF1">
    <property type="entry name" value="MEMBRANE PROTEIN RV1733C-RELATED"/>
    <property type="match status" value="1"/>
</dbReference>
<gene>
    <name evidence="2" type="ORF">KCMC57_57460</name>
</gene>
<accession>A0AB33K2C7</accession>
<feature type="transmembrane region" description="Helical" evidence="1">
    <location>
        <begin position="153"/>
        <end position="172"/>
    </location>
</feature>
<reference evidence="2" key="1">
    <citation type="submission" date="2024-07" db="EMBL/GenBank/DDBJ databases">
        <title>Complete genome sequences of cellulolytic bacteria, Kitasatospora sp. CMC57 and Streptomyces sp. CMC78, isolated from Japanese agricultural soil.</title>
        <authorList>
            <person name="Hashimoto T."/>
            <person name="Ito M."/>
            <person name="Iwamoto M."/>
            <person name="Fukahori D."/>
            <person name="Shoda T."/>
            <person name="Sakoda M."/>
            <person name="Morohoshi T."/>
            <person name="Mitsuboshi M."/>
            <person name="Nishizawa T."/>
        </authorList>
    </citation>
    <scope>NUCLEOTIDE SEQUENCE</scope>
    <source>
        <strain evidence="2">CMC57</strain>
    </source>
</reference>
<dbReference type="AlphaFoldDB" id="A0AB33K2C7"/>
<sequence length="203" mass="21670">MPAVSLSHRQAVDRTPPVRHLRRAFGHERSTVCRAVDRARSRALLGLTLCLLAASVVAAMSALTMLDGLRADAHRLAAHRHQVTATLVTPAPEGPAPTSRATGVWTVPAAPPRTGVIDAPSGTPAGTEVPLWVDDAFLPARPARSDGEMATTVSAQGIGVFAALGGVAWVGYQVRRRALDRRALRSWESDWAAVEPQWSGRRL</sequence>
<protein>
    <recommendedName>
        <fullName evidence="3">Transmembrane protein</fullName>
    </recommendedName>
</protein>
<keyword evidence="1" id="KW-0472">Membrane</keyword>
<keyword evidence="1" id="KW-1133">Transmembrane helix</keyword>
<name>A0AB33K2C7_9ACTN</name>
<evidence type="ECO:0008006" key="3">
    <source>
        <dbReference type="Google" id="ProtNLM"/>
    </source>
</evidence>
<dbReference type="RefSeq" id="WP_407991494.1">
    <property type="nucleotide sequence ID" value="NZ_AP035881.2"/>
</dbReference>
<evidence type="ECO:0000313" key="2">
    <source>
        <dbReference type="EMBL" id="BFP49378.1"/>
    </source>
</evidence>
<dbReference type="EMBL" id="AP035881">
    <property type="protein sequence ID" value="BFP49378.1"/>
    <property type="molecule type" value="Genomic_DNA"/>
</dbReference>